<dbReference type="AlphaFoldDB" id="A0A1I7YL20"/>
<dbReference type="InterPro" id="IPR032108">
    <property type="entry name" value="CLIP1_ZNF"/>
</dbReference>
<evidence type="ECO:0000313" key="10">
    <source>
        <dbReference type="WBParaSite" id="L893_g17448.t1"/>
    </source>
</evidence>
<feature type="region of interest" description="Disordered" evidence="7">
    <location>
        <begin position="1"/>
        <end position="26"/>
    </location>
</feature>
<evidence type="ECO:0000256" key="1">
    <source>
        <dbReference type="ARBA" id="ARBA00004245"/>
    </source>
</evidence>
<evidence type="ECO:0000259" key="8">
    <source>
        <dbReference type="Pfam" id="PF16641"/>
    </source>
</evidence>
<dbReference type="WBParaSite" id="L893_g17448.t1">
    <property type="protein sequence ID" value="L893_g17448.t1"/>
    <property type="gene ID" value="L893_g17448"/>
</dbReference>
<evidence type="ECO:0000313" key="9">
    <source>
        <dbReference type="Proteomes" id="UP000095287"/>
    </source>
</evidence>
<feature type="domain" description="CLIP1 zinc knuckle" evidence="8">
    <location>
        <begin position="275"/>
        <end position="292"/>
    </location>
</feature>
<keyword evidence="5" id="KW-0206">Cytoskeleton</keyword>
<reference evidence="10" key="1">
    <citation type="submission" date="2016-11" db="UniProtKB">
        <authorList>
            <consortium name="WormBaseParasite"/>
        </authorList>
    </citation>
    <scope>IDENTIFICATION</scope>
</reference>
<evidence type="ECO:0000256" key="5">
    <source>
        <dbReference type="ARBA" id="ARBA00023212"/>
    </source>
</evidence>
<comment type="subcellular location">
    <subcellularLocation>
        <location evidence="1">Cytoplasm</location>
        <location evidence="1">Cytoskeleton</location>
    </subcellularLocation>
</comment>
<evidence type="ECO:0000256" key="4">
    <source>
        <dbReference type="ARBA" id="ARBA00023054"/>
    </source>
</evidence>
<keyword evidence="3" id="KW-0493">Microtubule</keyword>
<name>A0A1I7YL20_9BILA</name>
<organism evidence="9 10">
    <name type="scientific">Steinernema glaseri</name>
    <dbReference type="NCBI Taxonomy" id="37863"/>
    <lineage>
        <taxon>Eukaryota</taxon>
        <taxon>Metazoa</taxon>
        <taxon>Ecdysozoa</taxon>
        <taxon>Nematoda</taxon>
        <taxon>Chromadorea</taxon>
        <taxon>Rhabditida</taxon>
        <taxon>Tylenchina</taxon>
        <taxon>Panagrolaimomorpha</taxon>
        <taxon>Strongyloidoidea</taxon>
        <taxon>Steinernematidae</taxon>
        <taxon>Steinernema</taxon>
    </lineage>
</organism>
<dbReference type="Pfam" id="PF16641">
    <property type="entry name" value="CLIP1_ZNF"/>
    <property type="match status" value="2"/>
</dbReference>
<sequence length="346" mass="40133">QAKTSALESLRQELLSQKEASDRQTTEIEELATQYEEAKHQCALLETRLADKEREKAELARRCETSESLRNELQAQLDGDKSRLLKEKNELEETVDRLNSAVAHRDQVIQSERQQTKMLQEFMKKMNEDIKKKDVESVNLATAPSGDSIEELKKQIDLLVQEKASLKADLSQKIDLFLETDDMRERKEKENLSRISMLEKELNEAKTKKSDNEQIVELENQVEFSNSIIATQQHKIEKLMEEIAQINNVLGEEGIEVQFEKKKKKKRKSDVKIVRKFCDICDVFDRHDTEDCPSQTLAVDDMEPLSKRSGLVEESSNSKRGWIRKFCDHCDEFDLHDTEDCPNPQF</sequence>
<dbReference type="GO" id="GO:0005874">
    <property type="term" value="C:microtubule"/>
    <property type="evidence" value="ECO:0007669"/>
    <property type="project" value="UniProtKB-KW"/>
</dbReference>
<accession>A0A1I7YL20</accession>
<evidence type="ECO:0000256" key="2">
    <source>
        <dbReference type="ARBA" id="ARBA00022490"/>
    </source>
</evidence>
<proteinExistence type="predicted"/>
<keyword evidence="4 6" id="KW-0175">Coiled coil</keyword>
<feature type="coiled-coil region" evidence="6">
    <location>
        <begin position="195"/>
        <end position="249"/>
    </location>
</feature>
<evidence type="ECO:0000256" key="3">
    <source>
        <dbReference type="ARBA" id="ARBA00022701"/>
    </source>
</evidence>
<dbReference type="Proteomes" id="UP000095287">
    <property type="component" value="Unplaced"/>
</dbReference>
<protein>
    <submittedName>
        <fullName evidence="10">CLIP1_ZNF domain-containing protein</fullName>
    </submittedName>
</protein>
<keyword evidence="2" id="KW-0963">Cytoplasm</keyword>
<evidence type="ECO:0000256" key="6">
    <source>
        <dbReference type="SAM" id="Coils"/>
    </source>
</evidence>
<evidence type="ECO:0000256" key="7">
    <source>
        <dbReference type="SAM" id="MobiDB-lite"/>
    </source>
</evidence>
<keyword evidence="9" id="KW-1185">Reference proteome</keyword>
<feature type="domain" description="CLIP1 zinc knuckle" evidence="8">
    <location>
        <begin position="324"/>
        <end position="341"/>
    </location>
</feature>